<gene>
    <name evidence="1" type="ORF">CHS0354_028168</name>
</gene>
<accession>A0AAE0WE19</accession>
<keyword evidence="2" id="KW-1185">Reference proteome</keyword>
<evidence type="ECO:0000313" key="2">
    <source>
        <dbReference type="Proteomes" id="UP001195483"/>
    </source>
</evidence>
<proteinExistence type="predicted"/>
<dbReference type="AlphaFoldDB" id="A0AAE0WE19"/>
<reference evidence="1" key="3">
    <citation type="submission" date="2023-05" db="EMBL/GenBank/DDBJ databases">
        <authorList>
            <person name="Smith C.H."/>
        </authorList>
    </citation>
    <scope>NUCLEOTIDE SEQUENCE</scope>
    <source>
        <strain evidence="1">CHS0354</strain>
        <tissue evidence="1">Mantle</tissue>
    </source>
</reference>
<sequence length="64" mass="7400">MLEDFPRKKLERIVEEKWEVHLSPSHTRKGWKRKIGDSGEGKTYQPVTLGANHYVSGAKQSKHL</sequence>
<comment type="caution">
    <text evidence="1">The sequence shown here is derived from an EMBL/GenBank/DDBJ whole genome shotgun (WGS) entry which is preliminary data.</text>
</comment>
<protein>
    <submittedName>
        <fullName evidence="1">Uncharacterized protein</fullName>
    </submittedName>
</protein>
<organism evidence="1 2">
    <name type="scientific">Potamilus streckersoni</name>
    <dbReference type="NCBI Taxonomy" id="2493646"/>
    <lineage>
        <taxon>Eukaryota</taxon>
        <taxon>Metazoa</taxon>
        <taxon>Spiralia</taxon>
        <taxon>Lophotrochozoa</taxon>
        <taxon>Mollusca</taxon>
        <taxon>Bivalvia</taxon>
        <taxon>Autobranchia</taxon>
        <taxon>Heteroconchia</taxon>
        <taxon>Palaeoheterodonta</taxon>
        <taxon>Unionida</taxon>
        <taxon>Unionoidea</taxon>
        <taxon>Unionidae</taxon>
        <taxon>Ambleminae</taxon>
        <taxon>Lampsilini</taxon>
        <taxon>Potamilus</taxon>
    </lineage>
</organism>
<dbReference type="EMBL" id="JAEAOA010001692">
    <property type="protein sequence ID" value="KAK3610769.1"/>
    <property type="molecule type" value="Genomic_DNA"/>
</dbReference>
<evidence type="ECO:0000313" key="1">
    <source>
        <dbReference type="EMBL" id="KAK3610769.1"/>
    </source>
</evidence>
<dbReference type="Proteomes" id="UP001195483">
    <property type="component" value="Unassembled WGS sequence"/>
</dbReference>
<reference evidence="1" key="2">
    <citation type="journal article" date="2021" name="Genome Biol. Evol.">
        <title>Developing a high-quality reference genome for a parasitic bivalve with doubly uniparental inheritance (Bivalvia: Unionida).</title>
        <authorList>
            <person name="Smith C.H."/>
        </authorList>
    </citation>
    <scope>NUCLEOTIDE SEQUENCE</scope>
    <source>
        <strain evidence="1">CHS0354</strain>
        <tissue evidence="1">Mantle</tissue>
    </source>
</reference>
<name>A0AAE0WE19_9BIVA</name>
<reference evidence="1" key="1">
    <citation type="journal article" date="2021" name="Genome Biol. Evol.">
        <title>A High-Quality Reference Genome for a Parasitic Bivalve with Doubly Uniparental Inheritance (Bivalvia: Unionida).</title>
        <authorList>
            <person name="Smith C.H."/>
        </authorList>
    </citation>
    <scope>NUCLEOTIDE SEQUENCE</scope>
    <source>
        <strain evidence="1">CHS0354</strain>
    </source>
</reference>